<dbReference type="InterPro" id="IPR006311">
    <property type="entry name" value="TAT_signal"/>
</dbReference>
<dbReference type="SUPFAM" id="SSF53649">
    <property type="entry name" value="Alkaline phosphatase-like"/>
    <property type="match status" value="1"/>
</dbReference>
<dbReference type="InterPro" id="IPR010869">
    <property type="entry name" value="DUF1501"/>
</dbReference>
<dbReference type="KEGG" id="peh:Spb1_29060"/>
<evidence type="ECO:0008006" key="3">
    <source>
        <dbReference type="Google" id="ProtNLM"/>
    </source>
</evidence>
<dbReference type="AlphaFoldDB" id="A0A518GQW0"/>
<dbReference type="InterPro" id="IPR017850">
    <property type="entry name" value="Alkaline_phosphatase_core_sf"/>
</dbReference>
<keyword evidence="2" id="KW-1185">Reference proteome</keyword>
<accession>A0A518GQW0</accession>
<gene>
    <name evidence="1" type="ORF">Spb1_29060</name>
</gene>
<sequence>MNPFLNRRDFNQYTTLGGAAALSAGLPFGLSAGIQGVGSASSLLAEEHAKVSFPMGKAEHCVMIWLGGGAGQIDTWDPKVKGDPKANKAGSYYDKIQTAIPGVEVCEHLSRCAPIMDRFTLFRTVHHDVIDEHAAATNRMHTGRPVSETVIYPSVGSVIAHQRGAAGDGVPAYVLIGYPSTTRGPGFLGSKGNYVYLTDTESGPQGFQPASVIRQERQVRRNELLKKVRQLNTTEEKQALLKNYESMIDEAQRLAGPQFMRIFDLKSESADLRNEYGGEFGQRCLLTRRLLQSGVRFVEVSHNLNFLNGTGWDVHNDGIVQQHRLIQELDQALAALVLDLERHKLLDKTLIVVSTEFGRPAKFDGGGGRGHHGKCFSVACAGGGIKTGVAIGETDDLAMNIVSRPVSVPDLHATMYATCGVNPREELYAGERPVPITDGGTPVLELFS</sequence>
<dbReference type="Pfam" id="PF07394">
    <property type="entry name" value="DUF1501"/>
    <property type="match status" value="1"/>
</dbReference>
<dbReference type="Proteomes" id="UP000315349">
    <property type="component" value="Chromosome"/>
</dbReference>
<proteinExistence type="predicted"/>
<dbReference type="OrthoDB" id="127333at2"/>
<organism evidence="1 2">
    <name type="scientific">Planctopirus ephydatiae</name>
    <dbReference type="NCBI Taxonomy" id="2528019"/>
    <lineage>
        <taxon>Bacteria</taxon>
        <taxon>Pseudomonadati</taxon>
        <taxon>Planctomycetota</taxon>
        <taxon>Planctomycetia</taxon>
        <taxon>Planctomycetales</taxon>
        <taxon>Planctomycetaceae</taxon>
        <taxon>Planctopirus</taxon>
    </lineage>
</organism>
<evidence type="ECO:0000313" key="1">
    <source>
        <dbReference type="EMBL" id="QDV30970.1"/>
    </source>
</evidence>
<dbReference type="EMBL" id="CP036299">
    <property type="protein sequence ID" value="QDV30970.1"/>
    <property type="molecule type" value="Genomic_DNA"/>
</dbReference>
<protein>
    <recommendedName>
        <fullName evidence="3">DUF1501 domain-containing protein</fullName>
    </recommendedName>
</protein>
<dbReference type="Gene3D" id="3.40.720.10">
    <property type="entry name" value="Alkaline Phosphatase, subunit A"/>
    <property type="match status" value="1"/>
</dbReference>
<dbReference type="RefSeq" id="WP_145301151.1">
    <property type="nucleotide sequence ID" value="NZ_CP036299.1"/>
</dbReference>
<dbReference type="PROSITE" id="PS51318">
    <property type="entry name" value="TAT"/>
    <property type="match status" value="1"/>
</dbReference>
<name>A0A518GQW0_9PLAN</name>
<reference evidence="1 2" key="1">
    <citation type="submission" date="2019-02" db="EMBL/GenBank/DDBJ databases">
        <title>Deep-cultivation of Planctomycetes and their phenomic and genomic characterization uncovers novel biology.</title>
        <authorList>
            <person name="Wiegand S."/>
            <person name="Jogler M."/>
            <person name="Boedeker C."/>
            <person name="Pinto D."/>
            <person name="Vollmers J."/>
            <person name="Rivas-Marin E."/>
            <person name="Kohn T."/>
            <person name="Peeters S.H."/>
            <person name="Heuer A."/>
            <person name="Rast P."/>
            <person name="Oberbeckmann S."/>
            <person name="Bunk B."/>
            <person name="Jeske O."/>
            <person name="Meyerdierks A."/>
            <person name="Storesund J.E."/>
            <person name="Kallscheuer N."/>
            <person name="Luecker S."/>
            <person name="Lage O.M."/>
            <person name="Pohl T."/>
            <person name="Merkel B.J."/>
            <person name="Hornburger P."/>
            <person name="Mueller R.-W."/>
            <person name="Bruemmer F."/>
            <person name="Labrenz M."/>
            <person name="Spormann A.M."/>
            <person name="Op den Camp H."/>
            <person name="Overmann J."/>
            <person name="Amann R."/>
            <person name="Jetten M.S.M."/>
            <person name="Mascher T."/>
            <person name="Medema M.H."/>
            <person name="Devos D.P."/>
            <person name="Kaster A.-K."/>
            <person name="Ovreas L."/>
            <person name="Rohde M."/>
            <person name="Galperin M.Y."/>
            <person name="Jogler C."/>
        </authorList>
    </citation>
    <scope>NUCLEOTIDE SEQUENCE [LARGE SCALE GENOMIC DNA]</scope>
    <source>
        <strain evidence="1 2">Spb1</strain>
    </source>
</reference>
<dbReference type="PANTHER" id="PTHR43737:SF1">
    <property type="entry name" value="DUF1501 DOMAIN-CONTAINING PROTEIN"/>
    <property type="match status" value="1"/>
</dbReference>
<evidence type="ECO:0000313" key="2">
    <source>
        <dbReference type="Proteomes" id="UP000315349"/>
    </source>
</evidence>
<dbReference type="PANTHER" id="PTHR43737">
    <property type="entry name" value="BLL7424 PROTEIN"/>
    <property type="match status" value="1"/>
</dbReference>